<dbReference type="InterPro" id="IPR048647">
    <property type="entry name" value="RlmA_N"/>
</dbReference>
<feature type="domain" description="23S rRNA (guanine(745)-N(1))-methyltransferase N-terminal" evidence="4">
    <location>
        <begin position="27"/>
        <end position="62"/>
    </location>
</feature>
<dbReference type="PANTHER" id="PTHR43460:SF1">
    <property type="entry name" value="METHYLTRANSFERASE TYPE 11 DOMAIN-CONTAINING PROTEIN"/>
    <property type="match status" value="1"/>
</dbReference>
<dbReference type="Proteomes" id="UP000318102">
    <property type="component" value="Unassembled WGS sequence"/>
</dbReference>
<keyword evidence="5" id="KW-0808">Transferase</keyword>
<keyword evidence="2" id="KW-0949">S-adenosyl-L-methionine</keyword>
<dbReference type="InterPro" id="IPR016718">
    <property type="entry name" value="rRNA_m1G-MeTrfase_A_prd"/>
</dbReference>
<dbReference type="PANTHER" id="PTHR43460">
    <property type="entry name" value="METHYLTRANSFERASE"/>
    <property type="match status" value="1"/>
</dbReference>
<dbReference type="SUPFAM" id="SSF53335">
    <property type="entry name" value="S-adenosyl-L-methionine-dependent methyltransferases"/>
    <property type="match status" value="1"/>
</dbReference>
<accession>A0A559IGP0</accession>
<proteinExistence type="predicted"/>
<dbReference type="InterPro" id="IPR052939">
    <property type="entry name" value="23S_rRNA_MeTrnsfrase_RlmA"/>
</dbReference>
<evidence type="ECO:0000259" key="3">
    <source>
        <dbReference type="Pfam" id="PF13847"/>
    </source>
</evidence>
<dbReference type="GO" id="GO:0032259">
    <property type="term" value="P:methylation"/>
    <property type="evidence" value="ECO:0007669"/>
    <property type="project" value="UniProtKB-KW"/>
</dbReference>
<reference evidence="5 6" key="1">
    <citation type="submission" date="2019-07" db="EMBL/GenBank/DDBJ databases">
        <authorList>
            <person name="Kim J."/>
        </authorList>
    </citation>
    <scope>NUCLEOTIDE SEQUENCE [LARGE SCALE GENOMIC DNA]</scope>
    <source>
        <strain evidence="5 6">N4</strain>
    </source>
</reference>
<evidence type="ECO:0000313" key="5">
    <source>
        <dbReference type="EMBL" id="TVX86835.1"/>
    </source>
</evidence>
<feature type="binding site" evidence="1">
    <location>
        <position position="49"/>
    </location>
    <ligand>
        <name>Zn(2+)</name>
        <dbReference type="ChEBI" id="CHEBI:29105"/>
    </ligand>
</feature>
<feature type="binding site" evidence="1">
    <location>
        <position position="29"/>
    </location>
    <ligand>
        <name>Zn(2+)</name>
        <dbReference type="ChEBI" id="CHEBI:29105"/>
    </ligand>
</feature>
<keyword evidence="1" id="KW-0862">Zinc</keyword>
<gene>
    <name evidence="5" type="ORF">FPZ44_23245</name>
</gene>
<keyword evidence="5" id="KW-0489">Methyltransferase</keyword>
<dbReference type="Gene3D" id="3.40.50.150">
    <property type="entry name" value="Vaccinia Virus protein VP39"/>
    <property type="match status" value="1"/>
</dbReference>
<dbReference type="Pfam" id="PF13847">
    <property type="entry name" value="Methyltransf_31"/>
    <property type="match status" value="1"/>
</dbReference>
<organism evidence="5 6">
    <name type="scientific">Paenibacillus agilis</name>
    <dbReference type="NCBI Taxonomy" id="3020863"/>
    <lineage>
        <taxon>Bacteria</taxon>
        <taxon>Bacillati</taxon>
        <taxon>Bacillota</taxon>
        <taxon>Bacilli</taxon>
        <taxon>Bacillales</taxon>
        <taxon>Paenibacillaceae</taxon>
        <taxon>Paenibacillus</taxon>
    </lineage>
</organism>
<dbReference type="GO" id="GO:0046872">
    <property type="term" value="F:metal ion binding"/>
    <property type="evidence" value="ECO:0007669"/>
    <property type="project" value="UniProtKB-KW"/>
</dbReference>
<feature type="binding site" evidence="1">
    <location>
        <position position="32"/>
    </location>
    <ligand>
        <name>Zn(2+)</name>
        <dbReference type="ChEBI" id="CHEBI:29105"/>
    </ligand>
</feature>
<feature type="binding site" evidence="2">
    <location>
        <position position="87"/>
    </location>
    <ligand>
        <name>S-adenosyl-L-methionine</name>
        <dbReference type="ChEBI" id="CHEBI:59789"/>
    </ligand>
</feature>
<keyword evidence="6" id="KW-1185">Reference proteome</keyword>
<dbReference type="Pfam" id="PF21302">
    <property type="entry name" value="Zn_ribbon_RlmA"/>
    <property type="match status" value="1"/>
</dbReference>
<evidence type="ECO:0000256" key="2">
    <source>
        <dbReference type="PIRSR" id="PIRSR018249-2"/>
    </source>
</evidence>
<dbReference type="GO" id="GO:0008168">
    <property type="term" value="F:methyltransferase activity"/>
    <property type="evidence" value="ECO:0007669"/>
    <property type="project" value="UniProtKB-KW"/>
</dbReference>
<dbReference type="OrthoDB" id="5522265at2"/>
<feature type="binding site" evidence="2">
    <location>
        <position position="228"/>
    </location>
    <ligand>
        <name>S-adenosyl-L-methionine</name>
        <dbReference type="ChEBI" id="CHEBI:59789"/>
    </ligand>
</feature>
<dbReference type="AlphaFoldDB" id="A0A559IGP0"/>
<evidence type="ECO:0000313" key="6">
    <source>
        <dbReference type="Proteomes" id="UP000318102"/>
    </source>
</evidence>
<feature type="binding site" evidence="2">
    <location>
        <begin position="118"/>
        <end position="119"/>
    </location>
    <ligand>
        <name>S-adenosyl-L-methionine</name>
        <dbReference type="ChEBI" id="CHEBI:59789"/>
    </ligand>
</feature>
<dbReference type="InterPro" id="IPR025714">
    <property type="entry name" value="Methyltranfer_dom"/>
</dbReference>
<protein>
    <submittedName>
        <fullName evidence="5">Methyltransferase domain-containing protein</fullName>
    </submittedName>
</protein>
<dbReference type="InterPro" id="IPR029063">
    <property type="entry name" value="SAM-dependent_MTases_sf"/>
</dbReference>
<comment type="caution">
    <text evidence="5">The sequence shown here is derived from an EMBL/GenBank/DDBJ whole genome shotgun (WGS) entry which is preliminary data.</text>
</comment>
<dbReference type="EMBL" id="VNJK01000005">
    <property type="protein sequence ID" value="TVX86835.1"/>
    <property type="molecule type" value="Genomic_DNA"/>
</dbReference>
<feature type="domain" description="Methyltransferase" evidence="3">
    <location>
        <begin position="108"/>
        <end position="221"/>
    </location>
</feature>
<name>A0A559IGP0_9BACL</name>
<sequence>MGCFFVLTNKTKLDDSICLLTNHQHIFACPICSQSMMVQSRSLVCGNHHSFDIAKQGYVNLLSRAHTTKYDKQLFTARSAISADGFFEPMLEGVHAAIKRAIRSTVGGVKILDAGCGEGSHLSEILFRLNEHSNDKHFGVGIDIAKAGISLASRKGARDSGTSRTLKGYGEYGTLDTIWCVADLAKCPFADQSFDVIVNVMSPAKYTEFQRLLADEGLIIKVVPESHYLKQLRGEFYSQTDKDVYSNEQTVELFRHHFELLDIQRVQYEATLNKDQLQQLIQMTPLSWGAPEETLRKMTDLHQSEVTFDYSILIGSKKERE</sequence>
<evidence type="ECO:0000259" key="4">
    <source>
        <dbReference type="Pfam" id="PF21302"/>
    </source>
</evidence>
<evidence type="ECO:0000256" key="1">
    <source>
        <dbReference type="PIRSR" id="PIRSR018249-1"/>
    </source>
</evidence>
<feature type="binding site" evidence="1">
    <location>
        <position position="45"/>
    </location>
    <ligand>
        <name>Zn(2+)</name>
        <dbReference type="ChEBI" id="CHEBI:29105"/>
    </ligand>
</feature>
<keyword evidence="1" id="KW-0479">Metal-binding</keyword>
<dbReference type="PIRSF" id="PIRSF018249">
    <property type="entry name" value="MyrA_prd"/>
    <property type="match status" value="1"/>
</dbReference>